<proteinExistence type="predicted"/>
<evidence type="ECO:0000313" key="3">
    <source>
        <dbReference type="Proteomes" id="UP000719766"/>
    </source>
</evidence>
<comment type="caution">
    <text evidence="2">The sequence shown here is derived from an EMBL/GenBank/DDBJ whole genome shotgun (WGS) entry which is preliminary data.</text>
</comment>
<keyword evidence="3" id="KW-1185">Reference proteome</keyword>
<evidence type="ECO:0008006" key="4">
    <source>
        <dbReference type="Google" id="ProtNLM"/>
    </source>
</evidence>
<accession>A0A9P7AQI1</accession>
<keyword evidence="1" id="KW-0732">Signal</keyword>
<protein>
    <recommendedName>
        <fullName evidence="4">Secreted protein</fullName>
    </recommendedName>
</protein>
<organism evidence="2 3">
    <name type="scientific">Suillus plorans</name>
    <dbReference type="NCBI Taxonomy" id="116603"/>
    <lineage>
        <taxon>Eukaryota</taxon>
        <taxon>Fungi</taxon>
        <taxon>Dikarya</taxon>
        <taxon>Basidiomycota</taxon>
        <taxon>Agaricomycotina</taxon>
        <taxon>Agaricomycetes</taxon>
        <taxon>Agaricomycetidae</taxon>
        <taxon>Boletales</taxon>
        <taxon>Suillineae</taxon>
        <taxon>Suillaceae</taxon>
        <taxon>Suillus</taxon>
    </lineage>
</organism>
<sequence>MSRLSCILLRNLGSTLLAVAKHNCFYVATLLAGSTKSTIGAMLPRNTRDLGRQAKEDNWKGCVWYRYWIHASAMYRCDKWA</sequence>
<evidence type="ECO:0000256" key="1">
    <source>
        <dbReference type="SAM" id="SignalP"/>
    </source>
</evidence>
<gene>
    <name evidence="2" type="ORF">HD556DRAFT_510030</name>
</gene>
<dbReference type="AlphaFoldDB" id="A0A9P7AQI1"/>
<dbReference type="EMBL" id="JABBWE010000030">
    <property type="protein sequence ID" value="KAG1793510.1"/>
    <property type="molecule type" value="Genomic_DNA"/>
</dbReference>
<dbReference type="GeneID" id="64604581"/>
<feature type="chain" id="PRO_5040484495" description="Secreted protein" evidence="1">
    <location>
        <begin position="21"/>
        <end position="81"/>
    </location>
</feature>
<reference evidence="2" key="1">
    <citation type="journal article" date="2020" name="New Phytol.">
        <title>Comparative genomics reveals dynamic genome evolution in host specialist ectomycorrhizal fungi.</title>
        <authorList>
            <person name="Lofgren L.A."/>
            <person name="Nguyen N.H."/>
            <person name="Vilgalys R."/>
            <person name="Ruytinx J."/>
            <person name="Liao H.L."/>
            <person name="Branco S."/>
            <person name="Kuo A."/>
            <person name="LaButti K."/>
            <person name="Lipzen A."/>
            <person name="Andreopoulos W."/>
            <person name="Pangilinan J."/>
            <person name="Riley R."/>
            <person name="Hundley H."/>
            <person name="Na H."/>
            <person name="Barry K."/>
            <person name="Grigoriev I.V."/>
            <person name="Stajich J.E."/>
            <person name="Kennedy P.G."/>
        </authorList>
    </citation>
    <scope>NUCLEOTIDE SEQUENCE</scope>
    <source>
        <strain evidence="2">S12</strain>
    </source>
</reference>
<dbReference type="RefSeq" id="XP_041159935.1">
    <property type="nucleotide sequence ID" value="XM_041310817.1"/>
</dbReference>
<feature type="signal peptide" evidence="1">
    <location>
        <begin position="1"/>
        <end position="20"/>
    </location>
</feature>
<name>A0A9P7AQI1_9AGAM</name>
<evidence type="ECO:0000313" key="2">
    <source>
        <dbReference type="EMBL" id="KAG1793510.1"/>
    </source>
</evidence>
<dbReference type="Proteomes" id="UP000719766">
    <property type="component" value="Unassembled WGS sequence"/>
</dbReference>